<evidence type="ECO:0000313" key="9">
    <source>
        <dbReference type="EMBL" id="CAG5927715.1"/>
    </source>
</evidence>
<dbReference type="PANTHER" id="PTHR47969">
    <property type="entry name" value="CHROMOSOME-ASSOCIATED KINESIN KIF4A-RELATED"/>
    <property type="match status" value="1"/>
</dbReference>
<keyword evidence="3" id="KW-0067">ATP-binding</keyword>
<comment type="similarity">
    <text evidence="5">Belongs to the TRAFAC class myosin-kinesin ATPase superfamily. Kinesin family.</text>
</comment>
<comment type="caution">
    <text evidence="5">Lacks conserved residue(s) required for the propagation of feature annotation.</text>
</comment>
<dbReference type="Gene3D" id="3.40.850.10">
    <property type="entry name" value="Kinesin motor domain"/>
    <property type="match status" value="2"/>
</dbReference>
<comment type="caution">
    <text evidence="9">The sequence shown here is derived from an EMBL/GenBank/DDBJ whole genome shotgun (WGS) entry which is preliminary data.</text>
</comment>
<dbReference type="Proteomes" id="UP000677803">
    <property type="component" value="Unassembled WGS sequence"/>
</dbReference>
<feature type="coiled-coil region" evidence="6">
    <location>
        <begin position="166"/>
        <end position="246"/>
    </location>
</feature>
<dbReference type="Pfam" id="PF23204">
    <property type="entry name" value="KIF21A_2nd"/>
    <property type="match status" value="1"/>
</dbReference>
<evidence type="ECO:0000256" key="6">
    <source>
        <dbReference type="SAM" id="Coils"/>
    </source>
</evidence>
<gene>
    <name evidence="9" type="ORF">MMEN_LOCUS11513</name>
</gene>
<reference evidence="9" key="1">
    <citation type="submission" date="2021-05" db="EMBL/GenBank/DDBJ databases">
        <authorList>
            <person name="Tigano A."/>
        </authorList>
    </citation>
    <scope>NUCLEOTIDE SEQUENCE</scope>
</reference>
<keyword evidence="4" id="KW-0963">Cytoplasm</keyword>
<dbReference type="GO" id="GO:0003777">
    <property type="term" value="F:microtubule motor activity"/>
    <property type="evidence" value="ECO:0007669"/>
    <property type="project" value="InterPro"/>
</dbReference>
<feature type="domain" description="Kinesin motor" evidence="8">
    <location>
        <begin position="130"/>
        <end position="158"/>
    </location>
</feature>
<dbReference type="InterPro" id="IPR036961">
    <property type="entry name" value="Kinesin_motor_dom_sf"/>
</dbReference>
<name>A0A8S4B6L2_9TELE</name>
<dbReference type="GO" id="GO:0007052">
    <property type="term" value="P:mitotic spindle organization"/>
    <property type="evidence" value="ECO:0007669"/>
    <property type="project" value="TreeGrafter"/>
</dbReference>
<dbReference type="OrthoDB" id="3176171at2759"/>
<dbReference type="SMART" id="SM00129">
    <property type="entry name" value="KISc"/>
    <property type="match status" value="1"/>
</dbReference>
<dbReference type="InterPro" id="IPR001752">
    <property type="entry name" value="Kinesin_motor_dom"/>
</dbReference>
<sequence length="312" mass="34775">MGTGLDLSEQPGELGIVPRAVQHLFSGIQNRRETANQQGKPPPRVQDHRPVPGESVDGFLAGVHIEDVVEDHLQRRDSNVFLGKDKAFTFDHVFDVDASQETVYRLCTERLVEGCLQGYNATVFAYGQTVMIACISPSDRDFMETLNTLKYANRARNIKNRVVVNQDRASQQISALRGELARLQVELLEYRTGKRLVGADGVEGVNDLVQENAMLQTENNHLRVRVKAMQETLDTQKNRLAQVLSQEARQNLAGAVASCLLRLYYIYRKTSLNGLELDSVFLVLMAKLVLGLLGLNWTLYSGCAGPEMVLMA</sequence>
<dbReference type="AlphaFoldDB" id="A0A8S4B6L2"/>
<feature type="region of interest" description="Disordered" evidence="7">
    <location>
        <begin position="32"/>
        <end position="51"/>
    </location>
</feature>
<evidence type="ECO:0000256" key="7">
    <source>
        <dbReference type="SAM" id="MobiDB-lite"/>
    </source>
</evidence>
<dbReference type="PROSITE" id="PS50067">
    <property type="entry name" value="KINESIN_MOTOR_2"/>
    <property type="match status" value="2"/>
</dbReference>
<organism evidence="9 10">
    <name type="scientific">Menidia menidia</name>
    <name type="common">Atlantic silverside</name>
    <dbReference type="NCBI Taxonomy" id="238744"/>
    <lineage>
        <taxon>Eukaryota</taxon>
        <taxon>Metazoa</taxon>
        <taxon>Chordata</taxon>
        <taxon>Craniata</taxon>
        <taxon>Vertebrata</taxon>
        <taxon>Euteleostomi</taxon>
        <taxon>Actinopterygii</taxon>
        <taxon>Neopterygii</taxon>
        <taxon>Teleostei</taxon>
        <taxon>Neoteleostei</taxon>
        <taxon>Acanthomorphata</taxon>
        <taxon>Ovalentaria</taxon>
        <taxon>Atherinomorphae</taxon>
        <taxon>Atheriniformes</taxon>
        <taxon>Atherinopsidae</taxon>
        <taxon>Menidiinae</taxon>
        <taxon>Menidia</taxon>
    </lineage>
</organism>
<dbReference type="GO" id="GO:0008017">
    <property type="term" value="F:microtubule binding"/>
    <property type="evidence" value="ECO:0007669"/>
    <property type="project" value="InterPro"/>
</dbReference>
<comment type="subcellular location">
    <subcellularLocation>
        <location evidence="1">Cytoplasm</location>
        <location evidence="1">Cytoskeleton</location>
    </subcellularLocation>
</comment>
<dbReference type="GO" id="GO:0051231">
    <property type="term" value="P:spindle elongation"/>
    <property type="evidence" value="ECO:0007669"/>
    <property type="project" value="TreeGrafter"/>
</dbReference>
<keyword evidence="4" id="KW-0206">Cytoskeleton</keyword>
<accession>A0A8S4B6L2</accession>
<protein>
    <submittedName>
        <fullName evidence="9">(Atlantic silverside) hypothetical protein</fullName>
    </submittedName>
</protein>
<dbReference type="InterPro" id="IPR027417">
    <property type="entry name" value="P-loop_NTPase"/>
</dbReference>
<dbReference type="GO" id="GO:0005524">
    <property type="term" value="F:ATP binding"/>
    <property type="evidence" value="ECO:0007669"/>
    <property type="project" value="UniProtKB-KW"/>
</dbReference>
<keyword evidence="6" id="KW-0175">Coiled coil</keyword>
<evidence type="ECO:0000256" key="2">
    <source>
        <dbReference type="ARBA" id="ARBA00022741"/>
    </source>
</evidence>
<evidence type="ECO:0000256" key="5">
    <source>
        <dbReference type="PROSITE-ProRule" id="PRU00283"/>
    </source>
</evidence>
<evidence type="ECO:0000256" key="4">
    <source>
        <dbReference type="ARBA" id="ARBA00023212"/>
    </source>
</evidence>
<dbReference type="InterPro" id="IPR056533">
    <property type="entry name" value="KIF21A/B_hel_1"/>
</dbReference>
<feature type="domain" description="Kinesin motor" evidence="8">
    <location>
        <begin position="62"/>
        <end position="129"/>
    </location>
</feature>
<evidence type="ECO:0000256" key="1">
    <source>
        <dbReference type="ARBA" id="ARBA00004245"/>
    </source>
</evidence>
<dbReference type="EMBL" id="CAJRST010011113">
    <property type="protein sequence ID" value="CAG5927715.1"/>
    <property type="molecule type" value="Genomic_DNA"/>
</dbReference>
<dbReference type="GO" id="GO:0007018">
    <property type="term" value="P:microtubule-based movement"/>
    <property type="evidence" value="ECO:0007669"/>
    <property type="project" value="InterPro"/>
</dbReference>
<dbReference type="PANTHER" id="PTHR47969:SF28">
    <property type="entry name" value="KINESIN-LIKE PROTEIN KIF21B"/>
    <property type="match status" value="1"/>
</dbReference>
<keyword evidence="10" id="KW-1185">Reference proteome</keyword>
<dbReference type="InterPro" id="IPR027640">
    <property type="entry name" value="Kinesin-like_fam"/>
</dbReference>
<proteinExistence type="inferred from homology"/>
<keyword evidence="2" id="KW-0547">Nucleotide-binding</keyword>
<evidence type="ECO:0000313" key="10">
    <source>
        <dbReference type="Proteomes" id="UP000677803"/>
    </source>
</evidence>
<evidence type="ECO:0000259" key="8">
    <source>
        <dbReference type="PROSITE" id="PS50067"/>
    </source>
</evidence>
<evidence type="ECO:0000256" key="3">
    <source>
        <dbReference type="ARBA" id="ARBA00022840"/>
    </source>
</evidence>
<dbReference type="SUPFAM" id="SSF52540">
    <property type="entry name" value="P-loop containing nucleoside triphosphate hydrolases"/>
    <property type="match status" value="2"/>
</dbReference>
<dbReference type="Pfam" id="PF00225">
    <property type="entry name" value="Kinesin"/>
    <property type="match status" value="1"/>
</dbReference>
<dbReference type="GO" id="GO:0005875">
    <property type="term" value="C:microtubule associated complex"/>
    <property type="evidence" value="ECO:0007669"/>
    <property type="project" value="TreeGrafter"/>
</dbReference>